<dbReference type="GeneID" id="106463869"/>
<evidence type="ECO:0000256" key="3">
    <source>
        <dbReference type="ARBA" id="ARBA00022448"/>
    </source>
</evidence>
<accession>A0ABM1SUA2</accession>
<evidence type="ECO:0000256" key="6">
    <source>
        <dbReference type="ARBA" id="ARBA00022989"/>
    </source>
</evidence>
<dbReference type="SUPFAM" id="SSF103506">
    <property type="entry name" value="Mitochondrial carrier"/>
    <property type="match status" value="1"/>
</dbReference>
<evidence type="ECO:0000256" key="5">
    <source>
        <dbReference type="ARBA" id="ARBA00022737"/>
    </source>
</evidence>
<keyword evidence="5" id="KW-0677">Repeat</keyword>
<dbReference type="InterPro" id="IPR023395">
    <property type="entry name" value="MCP_dom_sf"/>
</dbReference>
<keyword evidence="11" id="KW-1185">Reference proteome</keyword>
<dbReference type="RefSeq" id="XP_022247208.1">
    <property type="nucleotide sequence ID" value="XM_022391500.1"/>
</dbReference>
<protein>
    <submittedName>
        <fullName evidence="12 13">Mitochondrial ornithine transporter 1-like</fullName>
    </submittedName>
</protein>
<evidence type="ECO:0000313" key="12">
    <source>
        <dbReference type="RefSeq" id="XP_013779404.1"/>
    </source>
</evidence>
<dbReference type="PROSITE" id="PS50920">
    <property type="entry name" value="SOLCAR"/>
    <property type="match status" value="3"/>
</dbReference>
<keyword evidence="3 10" id="KW-0813">Transport</keyword>
<evidence type="ECO:0000313" key="11">
    <source>
        <dbReference type="Proteomes" id="UP000694941"/>
    </source>
</evidence>
<evidence type="ECO:0000256" key="2">
    <source>
        <dbReference type="ARBA" id="ARBA00006375"/>
    </source>
</evidence>
<dbReference type="Pfam" id="PF00153">
    <property type="entry name" value="Mito_carr"/>
    <property type="match status" value="3"/>
</dbReference>
<comment type="similarity">
    <text evidence="2 10">Belongs to the mitochondrial carrier (TC 2.A.29) family.</text>
</comment>
<dbReference type="RefSeq" id="XP_013779404.1">
    <property type="nucleotide sequence ID" value="XM_013923950.2"/>
</dbReference>
<dbReference type="PANTHER" id="PTHR45624">
    <property type="entry name" value="MITOCHONDRIAL BASIC AMINO ACIDS TRANSPORTER-RELATED"/>
    <property type="match status" value="1"/>
</dbReference>
<keyword evidence="7" id="KW-0496">Mitochondrion</keyword>
<evidence type="ECO:0000313" key="13">
    <source>
        <dbReference type="RefSeq" id="XP_022247208.1"/>
    </source>
</evidence>
<dbReference type="InterPro" id="IPR018108">
    <property type="entry name" value="MCP_transmembrane"/>
</dbReference>
<evidence type="ECO:0000256" key="4">
    <source>
        <dbReference type="ARBA" id="ARBA00022692"/>
    </source>
</evidence>
<feature type="repeat" description="Solcar" evidence="9">
    <location>
        <begin position="35"/>
        <end position="119"/>
    </location>
</feature>
<feature type="repeat" description="Solcar" evidence="9">
    <location>
        <begin position="238"/>
        <end position="321"/>
    </location>
</feature>
<evidence type="ECO:0000256" key="8">
    <source>
        <dbReference type="ARBA" id="ARBA00023136"/>
    </source>
</evidence>
<gene>
    <name evidence="12 13" type="primary">LOC106463869</name>
</gene>
<evidence type="ECO:0000256" key="7">
    <source>
        <dbReference type="ARBA" id="ARBA00023128"/>
    </source>
</evidence>
<reference evidence="12 13" key="1">
    <citation type="submission" date="2025-05" db="UniProtKB">
        <authorList>
            <consortium name="RefSeq"/>
        </authorList>
    </citation>
    <scope>IDENTIFICATION</scope>
    <source>
        <tissue evidence="12 13">Muscle</tissue>
    </source>
</reference>
<organism evidence="11 13">
    <name type="scientific">Limulus polyphemus</name>
    <name type="common">Atlantic horseshoe crab</name>
    <dbReference type="NCBI Taxonomy" id="6850"/>
    <lineage>
        <taxon>Eukaryota</taxon>
        <taxon>Metazoa</taxon>
        <taxon>Ecdysozoa</taxon>
        <taxon>Arthropoda</taxon>
        <taxon>Chelicerata</taxon>
        <taxon>Merostomata</taxon>
        <taxon>Xiphosura</taxon>
        <taxon>Limulidae</taxon>
        <taxon>Limulus</taxon>
    </lineage>
</organism>
<evidence type="ECO:0000256" key="9">
    <source>
        <dbReference type="PROSITE-ProRule" id="PRU00282"/>
    </source>
</evidence>
<keyword evidence="8 9" id="KW-0472">Membrane</keyword>
<sequence length="331" mass="36304">MALETPVFPPQHEPHLPPGVDPEEWRKTHTYEHYITACIDLTAGAAGGTANVMVGQPLDTIKVKMQTFPEFYKSSLLCFRQTIAKEGFRGLYAGTVPALAANIAENSVLFCAYGVCQKLVQKITKTQKVEELGPLSNATAGFLAAFFSSFSLCPTELIKCRLQAMRETSLLEGNNSTVKNIGPWSLTKQILRDEGITGMFRGLVPTFAREMPGYFFFFGGYEFTRSALTPAGKTKDEIGPLRTIIAGGVGGVCLWVSIFPTDVIKSRVQVQGSKENMIFLMRKIVRTEGILALYSGLGPTVLRTFPSTGALFLAYEYTKKLLHYATGVEPC</sequence>
<dbReference type="Gene3D" id="1.50.40.10">
    <property type="entry name" value="Mitochondrial carrier domain"/>
    <property type="match status" value="2"/>
</dbReference>
<keyword evidence="4 9" id="KW-0812">Transmembrane</keyword>
<dbReference type="PANTHER" id="PTHR45624:SF12">
    <property type="entry name" value="MITOCHONDRIAL ORNITHINE TRANSPORTER 1"/>
    <property type="match status" value="1"/>
</dbReference>
<proteinExistence type="inferred from homology"/>
<keyword evidence="6" id="KW-1133">Transmembrane helix</keyword>
<evidence type="ECO:0000256" key="10">
    <source>
        <dbReference type="RuleBase" id="RU000488"/>
    </source>
</evidence>
<dbReference type="Proteomes" id="UP000694941">
    <property type="component" value="Unplaced"/>
</dbReference>
<evidence type="ECO:0000256" key="1">
    <source>
        <dbReference type="ARBA" id="ARBA00004225"/>
    </source>
</evidence>
<feature type="repeat" description="Solcar" evidence="9">
    <location>
        <begin position="132"/>
        <end position="227"/>
    </location>
</feature>
<comment type="subcellular location">
    <subcellularLocation>
        <location evidence="1">Mitochondrion membrane</location>
        <topology evidence="1">Multi-pass membrane protein</topology>
    </subcellularLocation>
</comment>
<name>A0ABM1SUA2_LIMPO</name>
<dbReference type="InterPro" id="IPR050567">
    <property type="entry name" value="Mitochondrial_Carrier"/>
</dbReference>